<dbReference type="GO" id="GO:0140359">
    <property type="term" value="F:ABC-type transporter activity"/>
    <property type="evidence" value="ECO:0007669"/>
    <property type="project" value="InterPro"/>
</dbReference>
<feature type="transmembrane region" description="Helical" evidence="8">
    <location>
        <begin position="21"/>
        <end position="40"/>
    </location>
</feature>
<evidence type="ECO:0000313" key="10">
    <source>
        <dbReference type="EMBL" id="GAO27793.1"/>
    </source>
</evidence>
<keyword evidence="3" id="KW-0813">Transport</keyword>
<dbReference type="PROSITE" id="PS51012">
    <property type="entry name" value="ABC_TM2"/>
    <property type="match status" value="1"/>
</dbReference>
<dbReference type="Pfam" id="PF12698">
    <property type="entry name" value="ABC2_membrane_3"/>
    <property type="match status" value="1"/>
</dbReference>
<feature type="transmembrane region" description="Helical" evidence="8">
    <location>
        <begin position="285"/>
        <end position="305"/>
    </location>
</feature>
<dbReference type="RefSeq" id="WP_062128853.1">
    <property type="nucleotide sequence ID" value="NZ_BAZW01000101.1"/>
</dbReference>
<accession>A0A0E9LR70</accession>
<dbReference type="AlphaFoldDB" id="A0A0E9LR70"/>
<feature type="transmembrane region" description="Helical" evidence="8">
    <location>
        <begin position="171"/>
        <end position="195"/>
    </location>
</feature>
<evidence type="ECO:0000256" key="5">
    <source>
        <dbReference type="ARBA" id="ARBA00022692"/>
    </source>
</evidence>
<comment type="similarity">
    <text evidence="2">Belongs to the ABC-2 integral membrane protein family.</text>
</comment>
<evidence type="ECO:0000256" key="7">
    <source>
        <dbReference type="ARBA" id="ARBA00023136"/>
    </source>
</evidence>
<dbReference type="GO" id="GO:0005886">
    <property type="term" value="C:plasma membrane"/>
    <property type="evidence" value="ECO:0007669"/>
    <property type="project" value="UniProtKB-SubCell"/>
</dbReference>
<evidence type="ECO:0000256" key="3">
    <source>
        <dbReference type="ARBA" id="ARBA00022448"/>
    </source>
</evidence>
<protein>
    <submittedName>
        <fullName evidence="10">ABC transport system, permease component YbhR</fullName>
    </submittedName>
</protein>
<dbReference type="PANTHER" id="PTHR30294:SF29">
    <property type="entry name" value="MULTIDRUG ABC TRANSPORTER PERMEASE YBHS-RELATED"/>
    <property type="match status" value="1"/>
</dbReference>
<dbReference type="PANTHER" id="PTHR30294">
    <property type="entry name" value="MEMBRANE COMPONENT OF ABC TRANSPORTER YHHJ-RELATED"/>
    <property type="match status" value="1"/>
</dbReference>
<keyword evidence="5 8" id="KW-0812">Transmembrane</keyword>
<keyword evidence="6 8" id="KW-1133">Transmembrane helix</keyword>
<dbReference type="InterPro" id="IPR051449">
    <property type="entry name" value="ABC-2_transporter_component"/>
</dbReference>
<feature type="domain" description="ABC transmembrane type-2" evidence="9">
    <location>
        <begin position="139"/>
        <end position="366"/>
    </location>
</feature>
<proteinExistence type="inferred from homology"/>
<reference evidence="10 11" key="1">
    <citation type="journal article" date="2015" name="Microbes Environ.">
        <title>Distribution and evolution of nitrogen fixation genes in the phylum bacteroidetes.</title>
        <authorList>
            <person name="Inoue J."/>
            <person name="Oshima K."/>
            <person name="Suda W."/>
            <person name="Sakamoto M."/>
            <person name="Iino T."/>
            <person name="Noda S."/>
            <person name="Hongoh Y."/>
            <person name="Hattori M."/>
            <person name="Ohkuma M."/>
        </authorList>
    </citation>
    <scope>NUCLEOTIDE SEQUENCE [LARGE SCALE GENOMIC DNA]</scope>
    <source>
        <strain evidence="10">JCM 15548</strain>
    </source>
</reference>
<comment type="subcellular location">
    <subcellularLocation>
        <location evidence="1">Cell membrane</location>
        <topology evidence="1">Multi-pass membrane protein</topology>
    </subcellularLocation>
</comment>
<dbReference type="EMBL" id="BAZW01000101">
    <property type="protein sequence ID" value="GAO27793.1"/>
    <property type="molecule type" value="Genomic_DNA"/>
</dbReference>
<evidence type="ECO:0000256" key="6">
    <source>
        <dbReference type="ARBA" id="ARBA00022989"/>
    </source>
</evidence>
<sequence>MKTFLAFVLKETRHILRDYRTIMVLFLMPVAQILIFGFVVTTEVQNARIGIWDQAKDNASLQLVQKIESSGYFRVEKHFRNRQEIDAAFNSREVALALVIESGFGSEMQQPDGASVQLLADASDANTAQILVNYSTAVIRDFEQQQRPLADQLSLPKVEVRMLYNPYLKGVYMTIPGTMAMVLILISAMMTSISITREKEMGSMEVLLISPLQPYQIILGKVVPYVALSMINAITIVAMGLFVFQMPVVGSWFWLFVINLLYILLSLALGIFISTLARNQMVAMFTSMFGLLLPTILLSGFIFPIENMPMVLQVLSHLIPPRYYVQAVKTVMIQGGGLAYMWQELLVMGGFLSLFLGLSVWKFQVRLLGQ</sequence>
<evidence type="ECO:0000256" key="8">
    <source>
        <dbReference type="SAM" id="Phobius"/>
    </source>
</evidence>
<dbReference type="Gene3D" id="3.40.1710.10">
    <property type="entry name" value="abc type-2 transporter like domain"/>
    <property type="match status" value="1"/>
</dbReference>
<keyword evidence="7 8" id="KW-0472">Membrane</keyword>
<dbReference type="STRING" id="1236989.JCM15548_14645"/>
<feature type="transmembrane region" description="Helical" evidence="8">
    <location>
        <begin position="252"/>
        <end position="273"/>
    </location>
</feature>
<evidence type="ECO:0000256" key="4">
    <source>
        <dbReference type="ARBA" id="ARBA00022475"/>
    </source>
</evidence>
<feature type="transmembrane region" description="Helical" evidence="8">
    <location>
        <begin position="222"/>
        <end position="246"/>
    </location>
</feature>
<gene>
    <name evidence="10" type="ORF">JCM15548_14645</name>
</gene>
<dbReference type="InterPro" id="IPR013525">
    <property type="entry name" value="ABC2_TM"/>
</dbReference>
<feature type="transmembrane region" description="Helical" evidence="8">
    <location>
        <begin position="340"/>
        <end position="361"/>
    </location>
</feature>
<evidence type="ECO:0000259" key="9">
    <source>
        <dbReference type="PROSITE" id="PS51012"/>
    </source>
</evidence>
<name>A0A0E9LR70_9BACT</name>
<keyword evidence="11" id="KW-1185">Reference proteome</keyword>
<organism evidence="10 11">
    <name type="scientific">Geofilum rubicundum JCM 15548</name>
    <dbReference type="NCBI Taxonomy" id="1236989"/>
    <lineage>
        <taxon>Bacteria</taxon>
        <taxon>Pseudomonadati</taxon>
        <taxon>Bacteroidota</taxon>
        <taxon>Bacteroidia</taxon>
        <taxon>Marinilabiliales</taxon>
        <taxon>Marinilabiliaceae</taxon>
        <taxon>Geofilum</taxon>
    </lineage>
</organism>
<dbReference type="OrthoDB" id="9808686at2"/>
<dbReference type="InterPro" id="IPR047817">
    <property type="entry name" value="ABC2_TM_bact-type"/>
</dbReference>
<evidence type="ECO:0000256" key="1">
    <source>
        <dbReference type="ARBA" id="ARBA00004651"/>
    </source>
</evidence>
<comment type="caution">
    <text evidence="10">The sequence shown here is derived from an EMBL/GenBank/DDBJ whole genome shotgun (WGS) entry which is preliminary data.</text>
</comment>
<evidence type="ECO:0000313" key="11">
    <source>
        <dbReference type="Proteomes" id="UP000032900"/>
    </source>
</evidence>
<keyword evidence="4" id="KW-1003">Cell membrane</keyword>
<evidence type="ECO:0000256" key="2">
    <source>
        <dbReference type="ARBA" id="ARBA00007783"/>
    </source>
</evidence>
<dbReference type="Proteomes" id="UP000032900">
    <property type="component" value="Unassembled WGS sequence"/>
</dbReference>